<organism evidence="4 5">
    <name type="scientific">Olleya sediminilitoris</name>
    <dbReference type="NCBI Taxonomy" id="2795739"/>
    <lineage>
        <taxon>Bacteria</taxon>
        <taxon>Pseudomonadati</taxon>
        <taxon>Bacteroidota</taxon>
        <taxon>Flavobacteriia</taxon>
        <taxon>Flavobacteriales</taxon>
        <taxon>Flavobacteriaceae</taxon>
    </lineage>
</organism>
<reference evidence="4 5" key="1">
    <citation type="submission" date="2020-12" db="EMBL/GenBank/DDBJ databases">
        <title>Olleya sediminilitoris sp. nov., isolated from a tidal flat.</title>
        <authorList>
            <person name="Park S."/>
            <person name="Yoon J.-H."/>
        </authorList>
    </citation>
    <scope>NUCLEOTIDE SEQUENCE [LARGE SCALE GENOMIC DNA]</scope>
    <source>
        <strain evidence="4 5">YSTF-M6</strain>
    </source>
</reference>
<accession>A0ABS1WJ64</accession>
<name>A0ABS1WJ64_9FLAO</name>
<dbReference type="RefSeq" id="WP_202999360.1">
    <property type="nucleotide sequence ID" value="NZ_JAEMEF010000003.1"/>
</dbReference>
<proteinExistence type="predicted"/>
<keyword evidence="1 2" id="KW-0732">Signal</keyword>
<comment type="caution">
    <text evidence="4">The sequence shown here is derived from an EMBL/GenBank/DDBJ whole genome shotgun (WGS) entry which is preliminary data.</text>
</comment>
<evidence type="ECO:0000313" key="5">
    <source>
        <dbReference type="Proteomes" id="UP000605013"/>
    </source>
</evidence>
<evidence type="ECO:0000256" key="1">
    <source>
        <dbReference type="ARBA" id="ARBA00022729"/>
    </source>
</evidence>
<feature type="chain" id="PRO_5045835845" evidence="2">
    <location>
        <begin position="21"/>
        <end position="438"/>
    </location>
</feature>
<evidence type="ECO:0000259" key="3">
    <source>
        <dbReference type="Pfam" id="PF18962"/>
    </source>
</evidence>
<dbReference type="EMBL" id="JAEMEF010000003">
    <property type="protein sequence ID" value="MBL7559167.1"/>
    <property type="molecule type" value="Genomic_DNA"/>
</dbReference>
<feature type="domain" description="Secretion system C-terminal sorting" evidence="3">
    <location>
        <begin position="367"/>
        <end position="436"/>
    </location>
</feature>
<keyword evidence="5" id="KW-1185">Reference proteome</keyword>
<sequence length="438" mass="46857">MKKTTLLFILFLGFINWSYGQCTNQDFQWPSFTVNISNAPGVQSIAIDNYADNEFSILTGIVPGETYTVTAAMYITVTESDATTVITHGANSVTFTAGTGVTSIYCFWTVNGICTGGGNTDIATNIECSTCTCTATSAPNAATTPTPINGATNIPIDSTDPTDLLITPFEWVDATSGNLADSYNLTLGITTSGADLGTITGATSGNGITYDWEYNTTYYWKVDAVNCFGTTTGTVWSFTTTSCTDSAPVAAITPTPVNGAIDVAIDTTDPTELLITPFLWADDTAGGAASSYSLSLGTTTSGNDIGTIDPVDNGDGVIYDWEYDTTYYWYIESTNCAGTSTGTVWSFTTEADPNLSVEQFNKTKFSLYPNPANDVIRIKSDAILDTVEIYNQVGQRVINLNSESIIDKSIKINNLNTGIYFMTITAGSQEQTIKFIKK</sequence>
<dbReference type="Pfam" id="PF18962">
    <property type="entry name" value="Por_Secre_tail"/>
    <property type="match status" value="1"/>
</dbReference>
<feature type="signal peptide" evidence="2">
    <location>
        <begin position="1"/>
        <end position="20"/>
    </location>
</feature>
<dbReference type="NCBIfam" id="TIGR04183">
    <property type="entry name" value="Por_Secre_tail"/>
    <property type="match status" value="1"/>
</dbReference>
<dbReference type="Proteomes" id="UP000605013">
    <property type="component" value="Unassembled WGS sequence"/>
</dbReference>
<protein>
    <submittedName>
        <fullName evidence="4">T9SS type A sorting domain-containing protein</fullName>
    </submittedName>
</protein>
<evidence type="ECO:0000256" key="2">
    <source>
        <dbReference type="SAM" id="SignalP"/>
    </source>
</evidence>
<evidence type="ECO:0000313" key="4">
    <source>
        <dbReference type="EMBL" id="MBL7559167.1"/>
    </source>
</evidence>
<gene>
    <name evidence="4" type="ORF">JAO71_05055</name>
</gene>
<dbReference type="InterPro" id="IPR026444">
    <property type="entry name" value="Secre_tail"/>
</dbReference>